<evidence type="ECO:0000313" key="2">
    <source>
        <dbReference type="EMBL" id="KAK5604360.1"/>
    </source>
</evidence>
<dbReference type="Proteomes" id="UP001311232">
    <property type="component" value="Unassembled WGS sequence"/>
</dbReference>
<feature type="region of interest" description="Disordered" evidence="1">
    <location>
        <begin position="61"/>
        <end position="123"/>
    </location>
</feature>
<evidence type="ECO:0000313" key="3">
    <source>
        <dbReference type="Proteomes" id="UP001311232"/>
    </source>
</evidence>
<keyword evidence="3" id="KW-1185">Reference proteome</keyword>
<dbReference type="EMBL" id="JAHHUM010002350">
    <property type="protein sequence ID" value="KAK5604360.1"/>
    <property type="molecule type" value="Genomic_DNA"/>
</dbReference>
<gene>
    <name evidence="2" type="ORF">CRENBAI_018566</name>
</gene>
<evidence type="ECO:0000256" key="1">
    <source>
        <dbReference type="SAM" id="MobiDB-lite"/>
    </source>
</evidence>
<comment type="caution">
    <text evidence="2">The sequence shown here is derived from an EMBL/GenBank/DDBJ whole genome shotgun (WGS) entry which is preliminary data.</text>
</comment>
<organism evidence="2 3">
    <name type="scientific">Crenichthys baileyi</name>
    <name type="common">White River springfish</name>
    <dbReference type="NCBI Taxonomy" id="28760"/>
    <lineage>
        <taxon>Eukaryota</taxon>
        <taxon>Metazoa</taxon>
        <taxon>Chordata</taxon>
        <taxon>Craniata</taxon>
        <taxon>Vertebrata</taxon>
        <taxon>Euteleostomi</taxon>
        <taxon>Actinopterygii</taxon>
        <taxon>Neopterygii</taxon>
        <taxon>Teleostei</taxon>
        <taxon>Neoteleostei</taxon>
        <taxon>Acanthomorphata</taxon>
        <taxon>Ovalentaria</taxon>
        <taxon>Atherinomorphae</taxon>
        <taxon>Cyprinodontiformes</taxon>
        <taxon>Goodeidae</taxon>
        <taxon>Crenichthys</taxon>
    </lineage>
</organism>
<proteinExistence type="predicted"/>
<reference evidence="2 3" key="1">
    <citation type="submission" date="2021-06" db="EMBL/GenBank/DDBJ databases">
        <authorList>
            <person name="Palmer J.M."/>
        </authorList>
    </citation>
    <scope>NUCLEOTIDE SEQUENCE [LARGE SCALE GENOMIC DNA]</scope>
    <source>
        <strain evidence="2 3">MEX-2019</strain>
        <tissue evidence="2">Muscle</tissue>
    </source>
</reference>
<dbReference type="AlphaFoldDB" id="A0AAV9R8E4"/>
<protein>
    <submittedName>
        <fullName evidence="2">Uncharacterized protein</fullName>
    </submittedName>
</protein>
<sequence>MCPGRLPNGPVLQKLVSFKSTAVQPAAGFQSTAVQPASSARRRRCHFSSSLQTVGRLNASAPAPASVSTEGSAGALAPVSTGGLPDASLSAPAKSPDPVPVPVPEGFEDEPPPLSVPVPEGFEDEPPLLPIPEGFEDGPHPSLEPQGLRRRSSGPHCRSSGLQWFLQGSPEPRRGCNQLPHRSTEFLRGSSTLLGQPPDHMLLHRRPPRLLLSRHRLHRLLLSRRRPLWSEPLGRPPELYTCSGRRST</sequence>
<name>A0AAV9R8E4_9TELE</name>
<feature type="region of interest" description="Disordered" evidence="1">
    <location>
        <begin position="136"/>
        <end position="156"/>
    </location>
</feature>
<accession>A0AAV9R8E4</accession>